<dbReference type="VEuPathDB" id="PlasmoDB:PYYM_0715500"/>
<gene>
    <name evidence="2" type="ORF">PY17X_0715600</name>
    <name evidence="1" type="ORF">PYYM_0715500</name>
</gene>
<evidence type="ECO:0000313" key="4">
    <source>
        <dbReference type="Proteomes" id="UP000072904"/>
    </source>
</evidence>
<dbReference type="KEGG" id="pyo:PY17X_0715600"/>
<dbReference type="OMA" id="SAFKMDL"/>
<dbReference type="VEuPathDB" id="PlasmoDB:PY00542"/>
<reference evidence="2" key="4">
    <citation type="submission" date="2019-05" db="EMBL/GenBank/DDBJ databases">
        <authorList>
            <consortium name="Pathogen Informatics"/>
        </authorList>
    </citation>
    <scope>NUCLEOTIDE SEQUENCE</scope>
    <source>
        <strain evidence="2">17X</strain>
    </source>
</reference>
<dbReference type="Proteomes" id="UP000072904">
    <property type="component" value="Chromosome 7"/>
</dbReference>
<evidence type="ECO:0000313" key="1">
    <source>
        <dbReference type="EMBL" id="CDU17276.1"/>
    </source>
</evidence>
<sequence length="161" mass="19096">MNQNEIHKNLEKEDVNKLIDNSLKSADTDDEHSYFLQQNNIYWETGHRTYIPFFHFLIHKYTNKIIDDQIRNFRNSVKSVHHTPFVFHKDGYFRSYYGDPDINMIFNLKKNTNFVFNSTGSLNSYNLLSNNSTYDKPTHIFNQVIMSAFKMDLKNALETAI</sequence>
<dbReference type="Proteomes" id="UP000072874">
    <property type="component" value="Chromosome 7"/>
</dbReference>
<organism evidence="1 4">
    <name type="scientific">Plasmodium yoelii</name>
    <dbReference type="NCBI Taxonomy" id="5861"/>
    <lineage>
        <taxon>Eukaryota</taxon>
        <taxon>Sar</taxon>
        <taxon>Alveolata</taxon>
        <taxon>Apicomplexa</taxon>
        <taxon>Aconoidasida</taxon>
        <taxon>Haemosporida</taxon>
        <taxon>Plasmodiidae</taxon>
        <taxon>Plasmodium</taxon>
        <taxon>Plasmodium (Vinckeia)</taxon>
    </lineage>
</organism>
<dbReference type="GeneID" id="3790543"/>
<reference evidence="3 4" key="1">
    <citation type="journal article" date="2014" name="BMC Biol.">
        <title>A comprehensive evaluation of rodent malaria parasite genomes and gene expression.</title>
        <authorList>
            <person name="Otto T.D."/>
            <person name="Bohme U."/>
            <person name="Jackson A.P."/>
            <person name="Hunt M."/>
            <person name="Franke-Fayard B."/>
            <person name="Hoeijmakers W.A."/>
            <person name="Religa A.A."/>
            <person name="Robertson L."/>
            <person name="Sanders M."/>
            <person name="Ogun S.A."/>
            <person name="Cunningham D."/>
            <person name="Erhart A."/>
            <person name="Billker O."/>
            <person name="Khan S.M."/>
            <person name="Stunnenberg H.G."/>
            <person name="Langhorne J."/>
            <person name="Holder A.A."/>
            <person name="Waters A.P."/>
            <person name="Newbold C.I."/>
            <person name="Pain A."/>
            <person name="Berriman M."/>
            <person name="Janse C.J."/>
        </authorList>
    </citation>
    <scope>NUCLEOTIDE SEQUENCE [LARGE SCALE GENOMIC DNA]</scope>
    <source>
        <strain evidence="2 3">17X</strain>
        <strain evidence="1 4">YM</strain>
    </source>
</reference>
<evidence type="ECO:0000313" key="3">
    <source>
        <dbReference type="Proteomes" id="UP000072874"/>
    </source>
</evidence>
<proteinExistence type="predicted"/>
<evidence type="ECO:0000313" key="2">
    <source>
        <dbReference type="EMBL" id="VTZ76490.1"/>
    </source>
</evidence>
<dbReference type="VEuPathDB" id="PlasmoDB:PY17X_0715600"/>
<dbReference type="EMBL" id="LM993661">
    <property type="protein sequence ID" value="VTZ76490.1"/>
    <property type="molecule type" value="Genomic_DNA"/>
</dbReference>
<reference evidence="1" key="3">
    <citation type="submission" date="2014-05" db="EMBL/GenBank/DDBJ databases">
        <authorList>
            <person name="Aslett A.Martin."/>
            <person name="De Silva Nishadi"/>
        </authorList>
    </citation>
    <scope>NUCLEOTIDE SEQUENCE</scope>
    <source>
        <strain evidence="1">YM</strain>
    </source>
</reference>
<accession>A0A077Y2D6</accession>
<dbReference type="VEuPathDB" id="PlasmoDB:Py17XNL_000704242"/>
<protein>
    <submittedName>
        <fullName evidence="2">ATP synthase-associated protein, putative</fullName>
    </submittedName>
</protein>
<dbReference type="OrthoDB" id="363546at2759"/>
<name>A0A077Y2D6_PLAYE</name>
<reference evidence="2" key="2">
    <citation type="submission" date="2014-05" db="EMBL/GenBank/DDBJ databases">
        <authorList>
            <person name="Aslett M.A."/>
            <person name="De Silva N."/>
        </authorList>
    </citation>
    <scope>NUCLEOTIDE SEQUENCE</scope>
    <source>
        <strain evidence="2">17X</strain>
    </source>
</reference>
<dbReference type="AlphaFoldDB" id="A0A077Y2D6"/>
<dbReference type="EMBL" id="LK934635">
    <property type="protein sequence ID" value="CDU17276.1"/>
    <property type="molecule type" value="Genomic_DNA"/>
</dbReference>
<dbReference type="RefSeq" id="XP_725201.1">
    <property type="nucleotide sequence ID" value="XM_720108.1"/>
</dbReference>